<dbReference type="Pfam" id="PF06835">
    <property type="entry name" value="LptC"/>
    <property type="match status" value="1"/>
</dbReference>
<dbReference type="GO" id="GO:0030288">
    <property type="term" value="C:outer membrane-bounded periplasmic space"/>
    <property type="evidence" value="ECO:0007669"/>
    <property type="project" value="TreeGrafter"/>
</dbReference>
<evidence type="ECO:0000256" key="2">
    <source>
        <dbReference type="ARBA" id="ARBA00022519"/>
    </source>
</evidence>
<keyword evidence="1" id="KW-1003">Cell membrane</keyword>
<keyword evidence="3" id="KW-0812">Transmembrane</keyword>
<keyword evidence="4" id="KW-1133">Transmembrane helix</keyword>
<evidence type="ECO:0000256" key="3">
    <source>
        <dbReference type="ARBA" id="ARBA00022692"/>
    </source>
</evidence>
<dbReference type="Gene3D" id="2.60.450.10">
    <property type="entry name" value="Lipopolysaccharide (LPS) transport protein A like domain"/>
    <property type="match status" value="1"/>
</dbReference>
<evidence type="ECO:0000313" key="6">
    <source>
        <dbReference type="EMBL" id="TGH22267.1"/>
    </source>
</evidence>
<dbReference type="GO" id="GO:0017089">
    <property type="term" value="F:glycolipid transfer activity"/>
    <property type="evidence" value="ECO:0007669"/>
    <property type="project" value="TreeGrafter"/>
</dbReference>
<dbReference type="Proteomes" id="UP000315454">
    <property type="component" value="Unassembled WGS sequence"/>
</dbReference>
<gene>
    <name evidence="6" type="primary">lptC</name>
    <name evidence="6" type="ORF">ERJ68_04805</name>
</gene>
<sequence>MAGAEPLGRPGGRGTLARAGAAAGADRTGWAALNVACRCCHRRIQVRHRALQLLLVVALPLLSWGCTPVADQGLRDPLAFTTLDLERLTPEGELLWRLSSPTVSHDVLRGYSSARNPVAELFDRDGRRTYRITAERAQMFGDASDLQLEGNVAIQSSHSDPIAVWGERLHWDLRRGSLHIDQSPRAENGAVRLTGGEAFIDLGTNTLRMTRGFLLHRLVGRAEPGADGGRQQLSDSPMPAASQLVLEGKTLAWEMGNGPFHGEGPTRVSQRSGGTERFLSSPAFSGHSIEQWIDFSPPVVLDDPADDIVINTGKSRWWIDEGRISSDAPLEGRRGLLRIRGAAMEVRLPQKTLLIQGSCQLDQPGETLQADFCRWDYGKDHIHASGHVTLRRAQGRQTTTADVLDGVIDSNGLMRFGGPDGGVQTTIEFSEPRRQRRDPHTPIVF</sequence>
<protein>
    <submittedName>
        <fullName evidence="6">LPS export ABC transporter periplasmic protein LptC</fullName>
    </submittedName>
</protein>
<keyword evidence="2" id="KW-0997">Cell inner membrane</keyword>
<keyword evidence="5" id="KW-0472">Membrane</keyword>
<accession>A0A524RTL4</accession>
<dbReference type="InterPro" id="IPR052363">
    <property type="entry name" value="LPS_export_LptC"/>
</dbReference>
<evidence type="ECO:0000256" key="4">
    <source>
        <dbReference type="ARBA" id="ARBA00022989"/>
    </source>
</evidence>
<name>A0A524RTL4_9CHRO</name>
<proteinExistence type="predicted"/>
<evidence type="ECO:0000313" key="7">
    <source>
        <dbReference type="Proteomes" id="UP000315454"/>
    </source>
</evidence>
<evidence type="ECO:0000256" key="5">
    <source>
        <dbReference type="ARBA" id="ARBA00023136"/>
    </source>
</evidence>
<dbReference type="GO" id="GO:0005886">
    <property type="term" value="C:plasma membrane"/>
    <property type="evidence" value="ECO:0007669"/>
    <property type="project" value="InterPro"/>
</dbReference>
<evidence type="ECO:0000256" key="1">
    <source>
        <dbReference type="ARBA" id="ARBA00022475"/>
    </source>
</evidence>
<dbReference type="PANTHER" id="PTHR37481">
    <property type="entry name" value="LIPOPOLYSACCHARIDE EXPORT SYSTEM PROTEIN LPTC"/>
    <property type="match status" value="1"/>
</dbReference>
<comment type="caution">
    <text evidence="6">The sequence shown here is derived from an EMBL/GenBank/DDBJ whole genome shotgun (WGS) entry which is preliminary data.</text>
</comment>
<dbReference type="InterPro" id="IPR010664">
    <property type="entry name" value="LipoPS_assembly_LptC-rel"/>
</dbReference>
<dbReference type="NCBIfam" id="TIGR04409">
    <property type="entry name" value="LptC_YrbK"/>
    <property type="match status" value="1"/>
</dbReference>
<dbReference type="GO" id="GO:0015221">
    <property type="term" value="F:lipopolysaccharide transmembrane transporter activity"/>
    <property type="evidence" value="ECO:0007669"/>
    <property type="project" value="InterPro"/>
</dbReference>
<dbReference type="EMBL" id="SRMN01000062">
    <property type="protein sequence ID" value="TGH22267.1"/>
    <property type="molecule type" value="Genomic_DNA"/>
</dbReference>
<dbReference type="InterPro" id="IPR026265">
    <property type="entry name" value="LptC"/>
</dbReference>
<dbReference type="PANTHER" id="PTHR37481:SF1">
    <property type="entry name" value="LIPOPOLYSACCHARIDE EXPORT SYSTEM PROTEIN LPTC"/>
    <property type="match status" value="1"/>
</dbReference>
<organism evidence="6 7">
    <name type="scientific">Aphanocapsa feldmannii 277cI</name>
    <dbReference type="NCBI Taxonomy" id="2507554"/>
    <lineage>
        <taxon>Bacteria</taxon>
        <taxon>Bacillati</taxon>
        <taxon>Cyanobacteriota</taxon>
        <taxon>Cyanophyceae</taxon>
        <taxon>Oscillatoriophycideae</taxon>
        <taxon>Chroococcales</taxon>
        <taxon>Microcystaceae</taxon>
        <taxon>Aphanocapsa</taxon>
    </lineage>
</organism>
<reference evidence="6 7" key="1">
    <citation type="journal article" date="2019" name="mSystems">
        <title>Life at home and on the roam: Genomic adaptions reflect the dual lifestyle of an intracellular, facultative symbiont.</title>
        <authorList>
            <person name="Burgsdorf I."/>
        </authorList>
    </citation>
    <scope>NUCLEOTIDE SEQUENCE [LARGE SCALE GENOMIC DNA]</scope>
    <source>
        <strain evidence="6">277cI</strain>
    </source>
</reference>
<dbReference type="AlphaFoldDB" id="A0A524RTL4"/>